<evidence type="ECO:0000313" key="4">
    <source>
        <dbReference type="EMBL" id="MFB9052728.1"/>
    </source>
</evidence>
<evidence type="ECO:0000313" key="5">
    <source>
        <dbReference type="Proteomes" id="UP001589605"/>
    </source>
</evidence>
<name>A0ABV5EZW7_9FLAO</name>
<sequence length="485" mass="54914">MRNNLVHKNIKRKIKVSRLLILTFFVTISCKNTRELKTSDTLNQPNVIVILIDDAGYADFGFMGCEDLETPNIDKLAQSGVVFTDAHVSATVCAPSRAGLITGKYQQRFGFEANDTGFGDSGDIGLSDDVVTLADVFQANGYKTLALGKWHLGKDQSDHPNERGFDEFFGFETGSRSYFPMKNPSKYNMLQHNGERIEFEGYMTDVLGNQSVKYIEQHKDQPFFMYLSYNAVHTPMEAKAEHLEKYKHHPRQQLAAMTWSLDENIGKLQHKLKDLDLAENTLIYFLSDNGGAANNTSSGGELKGWKGNKFEGGHRVPFIVSWPKTIKGGQIFSGLSSSLDIFTTSLSAANITKTDALVLDGVDLLPYLQGEKTGNPHDKLFWRKLEEAGARIGDFKMVRLADYGATLYNLEEDLGETNNLEFTHSKEYELLQRELINWESKLMDPLWVEDRNWMDVTSHIHKRLMQNKPVLYSNPKKMKEVLLKD</sequence>
<keyword evidence="2" id="KW-0378">Hydrolase</keyword>
<accession>A0ABV5EZW7</accession>
<dbReference type="InterPro" id="IPR017850">
    <property type="entry name" value="Alkaline_phosphatase_core_sf"/>
</dbReference>
<comment type="caution">
    <text evidence="4">The sequence shown here is derived from an EMBL/GenBank/DDBJ whole genome shotgun (WGS) entry which is preliminary data.</text>
</comment>
<dbReference type="InterPro" id="IPR000917">
    <property type="entry name" value="Sulfatase_N"/>
</dbReference>
<evidence type="ECO:0000259" key="3">
    <source>
        <dbReference type="Pfam" id="PF00884"/>
    </source>
</evidence>
<dbReference type="RefSeq" id="WP_382381908.1">
    <property type="nucleotide sequence ID" value="NZ_JBHMEZ010000003.1"/>
</dbReference>
<dbReference type="EMBL" id="JBHMEZ010000003">
    <property type="protein sequence ID" value="MFB9052728.1"/>
    <property type="molecule type" value="Genomic_DNA"/>
</dbReference>
<dbReference type="SUPFAM" id="SSF53649">
    <property type="entry name" value="Alkaline phosphatase-like"/>
    <property type="match status" value="1"/>
</dbReference>
<dbReference type="Gene3D" id="3.40.720.10">
    <property type="entry name" value="Alkaline Phosphatase, subunit A"/>
    <property type="match status" value="1"/>
</dbReference>
<dbReference type="PANTHER" id="PTHR42693">
    <property type="entry name" value="ARYLSULFATASE FAMILY MEMBER"/>
    <property type="match status" value="1"/>
</dbReference>
<dbReference type="InterPro" id="IPR050738">
    <property type="entry name" value="Sulfatase"/>
</dbReference>
<gene>
    <name evidence="4" type="ORF">ACFFVB_06500</name>
</gene>
<feature type="domain" description="Sulfatase N-terminal" evidence="3">
    <location>
        <begin position="45"/>
        <end position="351"/>
    </location>
</feature>
<dbReference type="Pfam" id="PF00884">
    <property type="entry name" value="Sulfatase"/>
    <property type="match status" value="1"/>
</dbReference>
<evidence type="ECO:0000256" key="2">
    <source>
        <dbReference type="ARBA" id="ARBA00022801"/>
    </source>
</evidence>
<comment type="similarity">
    <text evidence="1">Belongs to the sulfatase family.</text>
</comment>
<dbReference type="Proteomes" id="UP001589605">
    <property type="component" value="Unassembled WGS sequence"/>
</dbReference>
<proteinExistence type="inferred from homology"/>
<dbReference type="PANTHER" id="PTHR42693:SF53">
    <property type="entry name" value="ENDO-4-O-SULFATASE"/>
    <property type="match status" value="1"/>
</dbReference>
<keyword evidence="5" id="KW-1185">Reference proteome</keyword>
<dbReference type="Gene3D" id="3.30.1120.10">
    <property type="match status" value="1"/>
</dbReference>
<reference evidence="4 5" key="1">
    <citation type="submission" date="2024-09" db="EMBL/GenBank/DDBJ databases">
        <authorList>
            <person name="Sun Q."/>
            <person name="Mori K."/>
        </authorList>
    </citation>
    <scope>NUCLEOTIDE SEQUENCE [LARGE SCALE GENOMIC DNA]</scope>
    <source>
        <strain evidence="4 5">CECT 8286</strain>
    </source>
</reference>
<dbReference type="PROSITE" id="PS51257">
    <property type="entry name" value="PROKAR_LIPOPROTEIN"/>
    <property type="match status" value="1"/>
</dbReference>
<protein>
    <submittedName>
        <fullName evidence="4">Sulfatase-like hydrolase/transferase</fullName>
    </submittedName>
</protein>
<organism evidence="4 5">
    <name type="scientific">Formosa undariae</name>
    <dbReference type="NCBI Taxonomy" id="1325436"/>
    <lineage>
        <taxon>Bacteria</taxon>
        <taxon>Pseudomonadati</taxon>
        <taxon>Bacteroidota</taxon>
        <taxon>Flavobacteriia</taxon>
        <taxon>Flavobacteriales</taxon>
        <taxon>Flavobacteriaceae</taxon>
        <taxon>Formosa</taxon>
    </lineage>
</organism>
<evidence type="ECO:0000256" key="1">
    <source>
        <dbReference type="ARBA" id="ARBA00008779"/>
    </source>
</evidence>